<dbReference type="InterPro" id="IPR027417">
    <property type="entry name" value="P-loop_NTPase"/>
</dbReference>
<keyword evidence="2" id="KW-0067">ATP-binding</keyword>
<dbReference type="GO" id="GO:0005524">
    <property type="term" value="F:ATP binding"/>
    <property type="evidence" value="ECO:0007669"/>
    <property type="project" value="UniProtKB-KW"/>
</dbReference>
<keyword evidence="1" id="KW-0547">Nucleotide-binding</keyword>
<dbReference type="SUPFAM" id="SSF52540">
    <property type="entry name" value="P-loop containing nucleoside triphosphate hydrolases"/>
    <property type="match status" value="2"/>
</dbReference>
<dbReference type="SMART" id="SM00382">
    <property type="entry name" value="AAA"/>
    <property type="match status" value="2"/>
</dbReference>
<dbReference type="GO" id="GO:0016887">
    <property type="term" value="F:ATP hydrolysis activity"/>
    <property type="evidence" value="ECO:0007669"/>
    <property type="project" value="InterPro"/>
</dbReference>
<dbReference type="InterPro" id="IPR017871">
    <property type="entry name" value="ABC_transporter-like_CS"/>
</dbReference>
<accession>A0A2A4X3K9</accession>
<dbReference type="Pfam" id="PF00005">
    <property type="entry name" value="ABC_tran"/>
    <property type="match status" value="2"/>
</dbReference>
<dbReference type="PANTHER" id="PTHR43158">
    <property type="entry name" value="SKFA PEPTIDE EXPORT ATP-BINDING PROTEIN SKFE"/>
    <property type="match status" value="1"/>
</dbReference>
<gene>
    <name evidence="4" type="ORF">COB20_08805</name>
</gene>
<dbReference type="AlphaFoldDB" id="A0A2A4X3K9"/>
<dbReference type="PANTHER" id="PTHR43158:SF2">
    <property type="entry name" value="SKFA PEPTIDE EXPORT ATP-BINDING PROTEIN SKFE"/>
    <property type="match status" value="1"/>
</dbReference>
<feature type="domain" description="ABC transporter" evidence="3">
    <location>
        <begin position="5"/>
        <end position="248"/>
    </location>
</feature>
<feature type="domain" description="ABC transporter" evidence="3">
    <location>
        <begin position="277"/>
        <end position="503"/>
    </location>
</feature>
<dbReference type="PROSITE" id="PS50893">
    <property type="entry name" value="ABC_TRANSPORTER_2"/>
    <property type="match status" value="2"/>
</dbReference>
<evidence type="ECO:0000256" key="2">
    <source>
        <dbReference type="ARBA" id="ARBA00022840"/>
    </source>
</evidence>
<dbReference type="InterPro" id="IPR003439">
    <property type="entry name" value="ABC_transporter-like_ATP-bd"/>
</dbReference>
<dbReference type="Gene3D" id="3.40.50.300">
    <property type="entry name" value="P-loop containing nucleotide triphosphate hydrolases"/>
    <property type="match status" value="2"/>
</dbReference>
<evidence type="ECO:0000259" key="3">
    <source>
        <dbReference type="PROSITE" id="PS50893"/>
    </source>
</evidence>
<dbReference type="PROSITE" id="PS00211">
    <property type="entry name" value="ABC_TRANSPORTER_1"/>
    <property type="match status" value="2"/>
</dbReference>
<name>A0A2A4X3K9_9GAMM</name>
<dbReference type="EMBL" id="NVUL01000048">
    <property type="protein sequence ID" value="PCI77150.1"/>
    <property type="molecule type" value="Genomic_DNA"/>
</dbReference>
<evidence type="ECO:0000313" key="4">
    <source>
        <dbReference type="EMBL" id="PCI77150.1"/>
    </source>
</evidence>
<evidence type="ECO:0000313" key="5">
    <source>
        <dbReference type="Proteomes" id="UP000218767"/>
    </source>
</evidence>
<reference evidence="5" key="1">
    <citation type="submission" date="2017-08" db="EMBL/GenBank/DDBJ databases">
        <title>A dynamic microbial community with high functional redundancy inhabits the cold, oxic subseafloor aquifer.</title>
        <authorList>
            <person name="Tully B.J."/>
            <person name="Wheat C.G."/>
            <person name="Glazer B.T."/>
            <person name="Huber J.A."/>
        </authorList>
    </citation>
    <scope>NUCLEOTIDE SEQUENCE [LARGE SCALE GENOMIC DNA]</scope>
</reference>
<sequence length="505" mass="56573">MATLVSIDNAQCRVKRQALLTIEHFAIEHGQHWCLFGQNGCGKTLLANLLAGKRIESNSYVSYDAKFDPARDLHIVSFEEQQRLWDRDNRLDISEFNGDAQDKGTVVAGLIRGSRSKQDQDDGLLTDLVRQLALEALLDKGIRFLSSGQIRKVLIARSLYAYRGGLPQLLILDDPLESIDRDSQEQIKSTIQKYMSAHFSSLQLCRRANDILQGVSHMAVMQSSSTRMQISRQGTLAEVLNTSEFTDLKGMGIESTVSLDALLHEEAPIRRVSEELIRLENVQASYGNSKVLVDVNWVMTGRDHVVIEGPNGCGKSTLLSLIDGENHKGYGQQVFLFGRLKGSGETIWETKKNFGLVSNELHNKYIKGWRVLDVVVSGFFDSVGLYDEGGTVEVARARSWIEALGLASLEKQYYHQISFGQQRLVLLARAMIKKPRILILDEPCVGLDDFHRELTLKLLDAIAEKSLTNILYVTHVEDEQPSCINQILRFKEQHGGGFSVEQVEA</sequence>
<proteinExistence type="predicted"/>
<protein>
    <recommendedName>
        <fullName evidence="3">ABC transporter domain-containing protein</fullName>
    </recommendedName>
</protein>
<dbReference type="InterPro" id="IPR003593">
    <property type="entry name" value="AAA+_ATPase"/>
</dbReference>
<comment type="caution">
    <text evidence="4">The sequence shown here is derived from an EMBL/GenBank/DDBJ whole genome shotgun (WGS) entry which is preliminary data.</text>
</comment>
<evidence type="ECO:0000256" key="1">
    <source>
        <dbReference type="ARBA" id="ARBA00022741"/>
    </source>
</evidence>
<dbReference type="Proteomes" id="UP000218767">
    <property type="component" value="Unassembled WGS sequence"/>
</dbReference>
<organism evidence="4 5">
    <name type="scientific">SAR86 cluster bacterium</name>
    <dbReference type="NCBI Taxonomy" id="2030880"/>
    <lineage>
        <taxon>Bacteria</taxon>
        <taxon>Pseudomonadati</taxon>
        <taxon>Pseudomonadota</taxon>
        <taxon>Gammaproteobacteria</taxon>
        <taxon>SAR86 cluster</taxon>
    </lineage>
</organism>